<evidence type="ECO:0000313" key="5">
    <source>
        <dbReference type="Proteomes" id="UP000183639"/>
    </source>
</evidence>
<evidence type="ECO:0000313" key="4">
    <source>
        <dbReference type="EMBL" id="SFI10682.1"/>
    </source>
</evidence>
<dbReference type="Pfam" id="PF02581">
    <property type="entry name" value="TMP-TENI"/>
    <property type="match status" value="1"/>
</dbReference>
<dbReference type="InterPro" id="IPR036206">
    <property type="entry name" value="ThiamineP_synth_sf"/>
</dbReference>
<dbReference type="CDD" id="cd00564">
    <property type="entry name" value="TMP_TenI"/>
    <property type="match status" value="1"/>
</dbReference>
<dbReference type="GO" id="GO:0005737">
    <property type="term" value="C:cytoplasm"/>
    <property type="evidence" value="ECO:0007669"/>
    <property type="project" value="TreeGrafter"/>
</dbReference>
<comment type="pathway">
    <text evidence="1">Cofactor biosynthesis; thiamine diphosphate biosynthesis.</text>
</comment>
<dbReference type="GO" id="GO:0004789">
    <property type="term" value="F:thiamine-phosphate diphosphorylase activity"/>
    <property type="evidence" value="ECO:0007669"/>
    <property type="project" value="TreeGrafter"/>
</dbReference>
<dbReference type="Gene3D" id="3.20.20.70">
    <property type="entry name" value="Aldolase class I"/>
    <property type="match status" value="1"/>
</dbReference>
<dbReference type="Proteomes" id="UP000183639">
    <property type="component" value="Unassembled WGS sequence"/>
</dbReference>
<gene>
    <name evidence="4" type="ORF">SAMN04487861_11517</name>
</gene>
<keyword evidence="2" id="KW-0784">Thiamine biosynthesis</keyword>
<dbReference type="AlphaFoldDB" id="A0A1I3FHU1"/>
<evidence type="ECO:0000259" key="3">
    <source>
        <dbReference type="Pfam" id="PF02581"/>
    </source>
</evidence>
<dbReference type="PANTHER" id="PTHR20857:SF15">
    <property type="entry name" value="THIAMINE-PHOSPHATE SYNTHASE"/>
    <property type="match status" value="1"/>
</dbReference>
<organism evidence="4 5">
    <name type="scientific">Selenomonas ruminantium</name>
    <dbReference type="NCBI Taxonomy" id="971"/>
    <lineage>
        <taxon>Bacteria</taxon>
        <taxon>Bacillati</taxon>
        <taxon>Bacillota</taxon>
        <taxon>Negativicutes</taxon>
        <taxon>Selenomonadales</taxon>
        <taxon>Selenomonadaceae</taxon>
        <taxon>Selenomonas</taxon>
    </lineage>
</organism>
<name>A0A1I3FHU1_SELRU</name>
<accession>A0A1I3FHU1</accession>
<dbReference type="GO" id="GO:0009228">
    <property type="term" value="P:thiamine biosynthetic process"/>
    <property type="evidence" value="ECO:0007669"/>
    <property type="project" value="UniProtKB-KW"/>
</dbReference>
<dbReference type="InterPro" id="IPR022998">
    <property type="entry name" value="ThiamineP_synth_TenI"/>
</dbReference>
<feature type="domain" description="Thiamine phosphate synthase/TenI" evidence="3">
    <location>
        <begin position="44"/>
        <end position="221"/>
    </location>
</feature>
<dbReference type="InterPro" id="IPR013785">
    <property type="entry name" value="Aldolase_TIM"/>
</dbReference>
<dbReference type="EMBL" id="FOQK01000015">
    <property type="protein sequence ID" value="SFI10682.1"/>
    <property type="molecule type" value="Genomic_DNA"/>
</dbReference>
<sequence>MRIWPPRACSRCSMTISMCREKNDKSIFDKSGFDRSTIDLSKVIAITDRKQCTGDFDRRLARIAAQGPRAIVLREKDLAAEEYAKLARKVMGIGRQYGVPVILHGQAAVAQGLKADGLQLPLPQLRQLSPAERSAWQVLGTSCHSLDEVEEAQRLGCSYLVAGHIYETDCKQGLPGRGLDFLQAACQASALPVYAIGGITPARLAAVLAAGAAGACVMSGLMQGETWLYKK</sequence>
<dbReference type="SUPFAM" id="SSF51391">
    <property type="entry name" value="Thiamin phosphate synthase"/>
    <property type="match status" value="1"/>
</dbReference>
<dbReference type="PANTHER" id="PTHR20857">
    <property type="entry name" value="THIAMINE-PHOSPHATE PYROPHOSPHORYLASE"/>
    <property type="match status" value="1"/>
</dbReference>
<protein>
    <submittedName>
        <fullName evidence="4">Thiamine-phosphate pyrophosphorylase</fullName>
    </submittedName>
</protein>
<evidence type="ECO:0000256" key="1">
    <source>
        <dbReference type="ARBA" id="ARBA00004948"/>
    </source>
</evidence>
<proteinExistence type="predicted"/>
<reference evidence="4 5" key="1">
    <citation type="submission" date="2016-10" db="EMBL/GenBank/DDBJ databases">
        <authorList>
            <person name="de Groot N.N."/>
        </authorList>
    </citation>
    <scope>NUCLEOTIDE SEQUENCE [LARGE SCALE GENOMIC DNA]</scope>
    <source>
        <strain evidence="4 5">Z108</strain>
    </source>
</reference>
<evidence type="ECO:0000256" key="2">
    <source>
        <dbReference type="ARBA" id="ARBA00022977"/>
    </source>
</evidence>